<evidence type="ECO:0000313" key="1">
    <source>
        <dbReference type="EMBL" id="GKT33924.1"/>
    </source>
</evidence>
<evidence type="ECO:0000313" key="2">
    <source>
        <dbReference type="Proteomes" id="UP001057375"/>
    </source>
</evidence>
<dbReference type="EMBL" id="BQXS01023031">
    <property type="protein sequence ID" value="GKT33924.1"/>
    <property type="molecule type" value="Genomic_DNA"/>
</dbReference>
<dbReference type="Proteomes" id="UP001057375">
    <property type="component" value="Unassembled WGS sequence"/>
</dbReference>
<reference evidence="1" key="1">
    <citation type="submission" date="2022-03" db="EMBL/GenBank/DDBJ databases">
        <title>Draft genome sequence of Aduncisulcus paluster, a free-living microaerophilic Fornicata.</title>
        <authorList>
            <person name="Yuyama I."/>
            <person name="Kume K."/>
            <person name="Tamura T."/>
            <person name="Inagaki Y."/>
            <person name="Hashimoto T."/>
        </authorList>
    </citation>
    <scope>NUCLEOTIDE SEQUENCE</scope>
    <source>
        <strain evidence="1">NY0171</strain>
    </source>
</reference>
<protein>
    <submittedName>
        <fullName evidence="1">Uncharacterized protein</fullName>
    </submittedName>
</protein>
<feature type="non-terminal residue" evidence="1">
    <location>
        <position position="43"/>
    </location>
</feature>
<name>A0ABQ5KR57_9EUKA</name>
<accession>A0ABQ5KR57</accession>
<keyword evidence="2" id="KW-1185">Reference proteome</keyword>
<proteinExistence type="predicted"/>
<organism evidence="1 2">
    <name type="scientific">Aduncisulcus paluster</name>
    <dbReference type="NCBI Taxonomy" id="2918883"/>
    <lineage>
        <taxon>Eukaryota</taxon>
        <taxon>Metamonada</taxon>
        <taxon>Carpediemonas-like organisms</taxon>
        <taxon>Aduncisulcus</taxon>
    </lineage>
</organism>
<sequence>MTSTVSSFIEKNDPCCSEETSFARLLTCGCFPPSPLTSSFSSS</sequence>
<gene>
    <name evidence="1" type="ORF">ADUPG1_014916</name>
</gene>
<comment type="caution">
    <text evidence="1">The sequence shown here is derived from an EMBL/GenBank/DDBJ whole genome shotgun (WGS) entry which is preliminary data.</text>
</comment>